<dbReference type="InterPro" id="IPR001254">
    <property type="entry name" value="Trypsin_dom"/>
</dbReference>
<dbReference type="OrthoDB" id="6339452at2759"/>
<evidence type="ECO:0000256" key="7">
    <source>
        <dbReference type="ARBA" id="ARBA00023157"/>
    </source>
</evidence>
<keyword evidence="11" id="KW-1185">Reference proteome</keyword>
<organism evidence="10 11">
    <name type="scientific">Regulus satrapa</name>
    <name type="common">Golden-crowned kinglet</name>
    <dbReference type="NCBI Taxonomy" id="13245"/>
    <lineage>
        <taxon>Eukaryota</taxon>
        <taxon>Metazoa</taxon>
        <taxon>Chordata</taxon>
        <taxon>Craniata</taxon>
        <taxon>Vertebrata</taxon>
        <taxon>Euteleostomi</taxon>
        <taxon>Archelosauria</taxon>
        <taxon>Archosauria</taxon>
        <taxon>Dinosauria</taxon>
        <taxon>Saurischia</taxon>
        <taxon>Theropoda</taxon>
        <taxon>Coelurosauria</taxon>
        <taxon>Aves</taxon>
        <taxon>Neognathae</taxon>
        <taxon>Neoaves</taxon>
        <taxon>Telluraves</taxon>
        <taxon>Australaves</taxon>
        <taxon>Passeriformes</taxon>
        <taxon>Regulidae</taxon>
        <taxon>Regulus</taxon>
    </lineage>
</organism>
<dbReference type="PROSITE" id="PS50240">
    <property type="entry name" value="TRYPSIN_DOM"/>
    <property type="match status" value="1"/>
</dbReference>
<sequence>VVYDMTRIVGGGDAQPGAWPWMVSIQHPWIPGLKHLCGGSLISTQWVLTAAHCFNKVTTVSLLYVVIGATQLSQPGPGVQMRNIKQVLIHQYYDRDNVAYDIAMLELEHPVRCSPYIQLACVPDTTLRVSELHNCWIAGWGSTAPRAPKASDHLQEAKIQIINLQMCNSSHWYAGKIHTHNLCAGYRYGTVDTCQGDSGGPLMCQKKNRDRWWVIGITSWGKGCARVRRPGVYTSTQYFYDWI</sequence>
<evidence type="ECO:0000256" key="2">
    <source>
        <dbReference type="ARBA" id="ARBA00012050"/>
    </source>
</evidence>
<evidence type="ECO:0000256" key="8">
    <source>
        <dbReference type="RuleBase" id="RU363034"/>
    </source>
</evidence>
<comment type="catalytic activity">
    <reaction evidence="1">
        <text>Preferential cleavage: Arg-|-Xaa, Lys-|-Xaa.</text>
        <dbReference type="EC" id="3.4.21.10"/>
    </reaction>
</comment>
<evidence type="ECO:0000256" key="1">
    <source>
        <dbReference type="ARBA" id="ARBA00001656"/>
    </source>
</evidence>
<reference evidence="10 11" key="1">
    <citation type="submission" date="2019-09" db="EMBL/GenBank/DDBJ databases">
        <title>Bird 10,000 Genomes (B10K) Project - Family phase.</title>
        <authorList>
            <person name="Zhang G."/>
        </authorList>
    </citation>
    <scope>NUCLEOTIDE SEQUENCE [LARGE SCALE GENOMIC DNA]</scope>
    <source>
        <strain evidence="10">B10K-DU-001-18</strain>
        <tissue evidence="10">Muscle</tissue>
    </source>
</reference>
<evidence type="ECO:0000313" key="10">
    <source>
        <dbReference type="EMBL" id="NWR46601.1"/>
    </source>
</evidence>
<dbReference type="SMART" id="SM00020">
    <property type="entry name" value="Tryp_SPc"/>
    <property type="match status" value="1"/>
</dbReference>
<dbReference type="AlphaFoldDB" id="A0A7K4XI24"/>
<dbReference type="InterPro" id="IPR009003">
    <property type="entry name" value="Peptidase_S1_PA"/>
</dbReference>
<keyword evidence="5 8" id="KW-0378">Hydrolase</keyword>
<dbReference type="Gene3D" id="2.40.10.10">
    <property type="entry name" value="Trypsin-like serine proteases"/>
    <property type="match status" value="2"/>
</dbReference>
<dbReference type="PANTHER" id="PTHR24252:SF8">
    <property type="entry name" value="ACROSIN"/>
    <property type="match status" value="1"/>
</dbReference>
<dbReference type="InterPro" id="IPR043504">
    <property type="entry name" value="Peptidase_S1_PA_chymotrypsin"/>
</dbReference>
<gene>
    <name evidence="10" type="primary">Acr_4</name>
    <name evidence="10" type="ORF">REGSAT_R12676</name>
</gene>
<evidence type="ECO:0000259" key="9">
    <source>
        <dbReference type="PROSITE" id="PS50240"/>
    </source>
</evidence>
<keyword evidence="4 8" id="KW-0645">Protease</keyword>
<evidence type="ECO:0000256" key="6">
    <source>
        <dbReference type="ARBA" id="ARBA00022825"/>
    </source>
</evidence>
<dbReference type="InterPro" id="IPR001314">
    <property type="entry name" value="Peptidase_S1A"/>
</dbReference>
<feature type="non-terminal residue" evidence="10">
    <location>
        <position position="1"/>
    </location>
</feature>
<dbReference type="FunFam" id="2.40.10.10:FF:000003">
    <property type="entry name" value="Transmembrane serine protease 3"/>
    <property type="match status" value="1"/>
</dbReference>
<dbReference type="Pfam" id="PF00089">
    <property type="entry name" value="Trypsin"/>
    <property type="match status" value="1"/>
</dbReference>
<evidence type="ECO:0000256" key="4">
    <source>
        <dbReference type="ARBA" id="ARBA00022670"/>
    </source>
</evidence>
<dbReference type="PANTHER" id="PTHR24252">
    <property type="entry name" value="ACROSIN-RELATED"/>
    <property type="match status" value="1"/>
</dbReference>
<dbReference type="GO" id="GO:0007340">
    <property type="term" value="P:acrosome reaction"/>
    <property type="evidence" value="ECO:0007669"/>
    <property type="project" value="TreeGrafter"/>
</dbReference>
<keyword evidence="7" id="KW-1015">Disulfide bond</keyword>
<evidence type="ECO:0000256" key="5">
    <source>
        <dbReference type="ARBA" id="ARBA00022801"/>
    </source>
</evidence>
<feature type="non-terminal residue" evidence="10">
    <location>
        <position position="243"/>
    </location>
</feature>
<dbReference type="InterPro" id="IPR033116">
    <property type="entry name" value="TRYPSIN_SER"/>
</dbReference>
<dbReference type="CDD" id="cd00190">
    <property type="entry name" value="Tryp_SPc"/>
    <property type="match status" value="1"/>
</dbReference>
<dbReference type="EMBL" id="VWZN01010402">
    <property type="protein sequence ID" value="NWR46601.1"/>
    <property type="molecule type" value="Genomic_DNA"/>
</dbReference>
<dbReference type="PROSITE" id="PS00135">
    <property type="entry name" value="TRYPSIN_SER"/>
    <property type="match status" value="1"/>
</dbReference>
<name>A0A7K4XI24_REGSA</name>
<dbReference type="SUPFAM" id="SSF50494">
    <property type="entry name" value="Trypsin-like serine proteases"/>
    <property type="match status" value="1"/>
</dbReference>
<comment type="caution">
    <text evidence="10">The sequence shown here is derived from an EMBL/GenBank/DDBJ whole genome shotgun (WGS) entry which is preliminary data.</text>
</comment>
<dbReference type="GO" id="GO:0006508">
    <property type="term" value="P:proteolysis"/>
    <property type="evidence" value="ECO:0007669"/>
    <property type="project" value="UniProtKB-KW"/>
</dbReference>
<proteinExistence type="predicted"/>
<protein>
    <recommendedName>
        <fullName evidence="3">Acrosin</fullName>
        <ecNumber evidence="2">3.4.21.10</ecNumber>
    </recommendedName>
</protein>
<feature type="domain" description="Peptidase S1" evidence="9">
    <location>
        <begin position="8"/>
        <end position="243"/>
    </location>
</feature>
<keyword evidence="6 8" id="KW-0720">Serine protease</keyword>
<dbReference type="Proteomes" id="UP000529728">
    <property type="component" value="Unassembled WGS sequence"/>
</dbReference>
<dbReference type="InterPro" id="IPR018114">
    <property type="entry name" value="TRYPSIN_HIS"/>
</dbReference>
<evidence type="ECO:0000313" key="11">
    <source>
        <dbReference type="Proteomes" id="UP000529728"/>
    </source>
</evidence>
<dbReference type="PRINTS" id="PR00722">
    <property type="entry name" value="CHYMOTRYPSIN"/>
</dbReference>
<dbReference type="PROSITE" id="PS00134">
    <property type="entry name" value="TRYPSIN_HIS"/>
    <property type="match status" value="1"/>
</dbReference>
<evidence type="ECO:0000256" key="3">
    <source>
        <dbReference type="ARBA" id="ARBA00017161"/>
    </source>
</evidence>
<dbReference type="EC" id="3.4.21.10" evidence="2"/>
<accession>A0A7K4XI24</accession>
<dbReference type="GO" id="GO:0004252">
    <property type="term" value="F:serine-type endopeptidase activity"/>
    <property type="evidence" value="ECO:0007669"/>
    <property type="project" value="InterPro"/>
</dbReference>